<dbReference type="InterPro" id="IPR027417">
    <property type="entry name" value="P-loop_NTPase"/>
</dbReference>
<dbReference type="GO" id="GO:0016787">
    <property type="term" value="F:hydrolase activity"/>
    <property type="evidence" value="ECO:0007669"/>
    <property type="project" value="UniProtKB-KW"/>
</dbReference>
<dbReference type="Proteomes" id="UP001165079">
    <property type="component" value="Unassembled WGS sequence"/>
</dbReference>
<name>A0A9W6SNY6_9ACTN</name>
<evidence type="ECO:0000256" key="6">
    <source>
        <dbReference type="SAM" id="Coils"/>
    </source>
</evidence>
<dbReference type="PROSITE" id="PS50035">
    <property type="entry name" value="PLD"/>
    <property type="match status" value="1"/>
</dbReference>
<evidence type="ECO:0000256" key="4">
    <source>
        <dbReference type="ARBA" id="ARBA00022806"/>
    </source>
</evidence>
<dbReference type="AlphaFoldDB" id="A0A9W6SNY6"/>
<dbReference type="SUPFAM" id="SSF56024">
    <property type="entry name" value="Phospholipase D/nuclease"/>
    <property type="match status" value="1"/>
</dbReference>
<proteinExistence type="inferred from homology"/>
<reference evidence="8" key="1">
    <citation type="submission" date="2023-03" db="EMBL/GenBank/DDBJ databases">
        <title>Actinorhabdospora filicis NBRC 111898.</title>
        <authorList>
            <person name="Ichikawa N."/>
            <person name="Sato H."/>
            <person name="Tonouchi N."/>
        </authorList>
    </citation>
    <scope>NUCLEOTIDE SEQUENCE</scope>
    <source>
        <strain evidence="8">NBRC 111898</strain>
    </source>
</reference>
<feature type="domain" description="PLD phosphodiesterase" evidence="7">
    <location>
        <begin position="944"/>
        <end position="971"/>
    </location>
</feature>
<dbReference type="Pfam" id="PF13086">
    <property type="entry name" value="AAA_11"/>
    <property type="match status" value="1"/>
</dbReference>
<evidence type="ECO:0000259" key="7">
    <source>
        <dbReference type="PROSITE" id="PS50035"/>
    </source>
</evidence>
<evidence type="ECO:0000313" key="8">
    <source>
        <dbReference type="EMBL" id="GLZ79456.1"/>
    </source>
</evidence>
<dbReference type="SUPFAM" id="SSF52540">
    <property type="entry name" value="P-loop containing nucleoside triphosphate hydrolases"/>
    <property type="match status" value="1"/>
</dbReference>
<dbReference type="InterPro" id="IPR025202">
    <property type="entry name" value="PLD-like_dom"/>
</dbReference>
<keyword evidence="5" id="KW-0067">ATP-binding</keyword>
<keyword evidence="9" id="KW-1185">Reference proteome</keyword>
<organism evidence="8 9">
    <name type="scientific">Actinorhabdospora filicis</name>
    <dbReference type="NCBI Taxonomy" id="1785913"/>
    <lineage>
        <taxon>Bacteria</taxon>
        <taxon>Bacillati</taxon>
        <taxon>Actinomycetota</taxon>
        <taxon>Actinomycetes</taxon>
        <taxon>Micromonosporales</taxon>
        <taxon>Micromonosporaceae</taxon>
        <taxon>Actinorhabdospora</taxon>
    </lineage>
</organism>
<evidence type="ECO:0000313" key="9">
    <source>
        <dbReference type="Proteomes" id="UP001165079"/>
    </source>
</evidence>
<dbReference type="PANTHER" id="PTHR43788">
    <property type="entry name" value="DNA2/NAM7 HELICASE FAMILY MEMBER"/>
    <property type="match status" value="1"/>
</dbReference>
<keyword evidence="2" id="KW-0547">Nucleotide-binding</keyword>
<gene>
    <name evidence="8" type="ORF">Afil01_42630</name>
</gene>
<dbReference type="Pfam" id="PF13087">
    <property type="entry name" value="AAA_12"/>
    <property type="match status" value="1"/>
</dbReference>
<dbReference type="CDD" id="cd00138">
    <property type="entry name" value="PLDc_SF"/>
    <property type="match status" value="1"/>
</dbReference>
<dbReference type="InterPro" id="IPR050534">
    <property type="entry name" value="Coronavir_polyprotein_1ab"/>
</dbReference>
<feature type="coiled-coil region" evidence="6">
    <location>
        <begin position="489"/>
        <end position="523"/>
    </location>
</feature>
<evidence type="ECO:0000256" key="3">
    <source>
        <dbReference type="ARBA" id="ARBA00022801"/>
    </source>
</evidence>
<sequence length="1062" mass="117864">MVGRSEWFDGLIAALDRLILKLKNTGKREFARVGKVAPDPGRGPGWFRFEGVGAKVKLERLTDAVLAPNEGPQERQYAVIESLLDDGALLVKASATASGALLLWAPAYDKREQTKLLREGLDALPQGSLADRFAERHLDPLTGSPAPDARFNPAQLLALRACVSPGLQLVWGPPGTGKTHVIAEALAQIIAMGRSVLLVSTTNIAVDNAVEKVAGYLNPDPGVIVRVGTPSVREVATDPRVALPLLIQARQAALQRQIEDVLERIDRLRDDPRPGRYDEVERRIASFDLGAYDEACRRAEREHRHGELQQRVLDLEREQVNTTRRLEELPKEMALAELVRCHAVEREAEAEITATGQTLDGLRSLDWWTRFKQRKLIKAAKRQHGRARLEHAEAVTTRRDQTDRLSELGVAAPEQMTVPSAAEARKLSLALFGEHDRLPERLTKIGLQVSAAKYRAVQELHSGPLPTTDDEALLARAEREGLAGMRSGLPALQTAADTARVELRAAEREYEQLQERMAKERADLAKGIIQEAKVVATTLATSVLNAAVRTREYDYVVVDEAAFCRLPEVVHAVGKARIGAVLVGDFLQNRPILDPEEEKDDTIKPYFDDECFAHFQIRSHAEAEADPGCVVLTEQHRFGRQINDLVNRAVYEGALRALREEGGEVVFIDVDGLGSDLVQIHRSGVHKGHWSIGGLLTTALAEQHMQQQGESFGVIVPYKDQEEATRRFLEAERSPVRSRIDIGTAHAAQGREFDVVLFDLVEDGKGRLPQAARSGRDYDVDGLRLFNVAVTRARKRVYVAGLLPVVQRATTGPLRVLREMIEAGEIGVVKAAGVLGYDEVDPPPPDTPESDVWEALKPYVRIVGQYDQVTVMDAVGHALRQAETSVWVWSPWVGKYQEVQDLLVETADRGVRVTVFCLAHREINEKLRPVLDAFIARFPGTVRHIQNMHQKLVLVDGLWTFQGSMNLLSAAEKEPYRRKETMLEIRSAALVAETLRMERAEEVAAAGMSCPKCAVALNTADIRTKKGQREWSWVCTVKGCRGVRPFAGDKVPHQRSRWPGRD</sequence>
<keyword evidence="3" id="KW-0378">Hydrolase</keyword>
<dbReference type="GO" id="GO:0005524">
    <property type="term" value="F:ATP binding"/>
    <property type="evidence" value="ECO:0007669"/>
    <property type="project" value="UniProtKB-KW"/>
</dbReference>
<protein>
    <recommendedName>
        <fullName evidence="7">PLD phosphodiesterase domain-containing protein</fullName>
    </recommendedName>
</protein>
<dbReference type="GO" id="GO:0006793">
    <property type="term" value="P:phosphorus metabolic process"/>
    <property type="evidence" value="ECO:0007669"/>
    <property type="project" value="UniProtKB-ARBA"/>
</dbReference>
<dbReference type="EMBL" id="BSTX01000003">
    <property type="protein sequence ID" value="GLZ79456.1"/>
    <property type="molecule type" value="Genomic_DNA"/>
</dbReference>
<accession>A0A9W6SNY6</accession>
<evidence type="ECO:0000256" key="5">
    <source>
        <dbReference type="ARBA" id="ARBA00022840"/>
    </source>
</evidence>
<keyword evidence="4" id="KW-0347">Helicase</keyword>
<keyword evidence="6" id="KW-0175">Coiled coil</keyword>
<dbReference type="InterPro" id="IPR041679">
    <property type="entry name" value="DNA2/NAM7-like_C"/>
</dbReference>
<dbReference type="Pfam" id="PF13091">
    <property type="entry name" value="PLDc_2"/>
    <property type="match status" value="1"/>
</dbReference>
<dbReference type="PANTHER" id="PTHR43788:SF8">
    <property type="entry name" value="DNA-BINDING PROTEIN SMUBP-2"/>
    <property type="match status" value="1"/>
</dbReference>
<dbReference type="Gene3D" id="3.40.50.300">
    <property type="entry name" value="P-loop containing nucleotide triphosphate hydrolases"/>
    <property type="match status" value="3"/>
</dbReference>
<evidence type="ECO:0000256" key="1">
    <source>
        <dbReference type="ARBA" id="ARBA00007913"/>
    </source>
</evidence>
<dbReference type="InterPro" id="IPR041677">
    <property type="entry name" value="DNA2/NAM7_AAA_11"/>
</dbReference>
<comment type="caution">
    <text evidence="8">The sequence shown here is derived from an EMBL/GenBank/DDBJ whole genome shotgun (WGS) entry which is preliminary data.</text>
</comment>
<dbReference type="InterPro" id="IPR001736">
    <property type="entry name" value="PLipase_D/transphosphatidylase"/>
</dbReference>
<dbReference type="GO" id="GO:0043139">
    <property type="term" value="F:5'-3' DNA helicase activity"/>
    <property type="evidence" value="ECO:0007669"/>
    <property type="project" value="TreeGrafter"/>
</dbReference>
<dbReference type="Gene3D" id="3.30.870.10">
    <property type="entry name" value="Endonuclease Chain A"/>
    <property type="match status" value="1"/>
</dbReference>
<evidence type="ECO:0000256" key="2">
    <source>
        <dbReference type="ARBA" id="ARBA00022741"/>
    </source>
</evidence>
<comment type="similarity">
    <text evidence="1">Belongs to the DNA2/NAM7 helicase family.</text>
</comment>